<protein>
    <submittedName>
        <fullName evidence="1">Uncharacterized protein</fullName>
    </submittedName>
</protein>
<dbReference type="AlphaFoldDB" id="A0A060N679"/>
<sequence length="66" mass="7610">MKIALIYDNKDQDFSIFIDNENVINTDDDIVANELFNELRMLSNNCDNNLLQKKEVILGAALYNTK</sequence>
<name>A0A060N679_CLOBO</name>
<dbReference type="EMBL" id="BA000059">
    <property type="protein sequence ID" value="BAO05085.1"/>
    <property type="molecule type" value="Genomic_DNA"/>
</dbReference>
<dbReference type="Proteomes" id="UP000054164">
    <property type="component" value="Unassembled WGS sequence"/>
</dbReference>
<accession>A0A060N679</accession>
<proteinExistence type="predicted"/>
<gene>
    <name evidence="1" type="ORF">CBO05P2_060</name>
</gene>
<dbReference type="HOGENOM" id="CLU_2823378_0_0_9"/>
<reference evidence="1" key="1">
    <citation type="submission" date="2013-10" db="EMBL/GenBank/DDBJ databases">
        <title>Draft genome sequence of Clostridium botulinum type B strain Osaka05.</title>
        <authorList>
            <person name="Sakaguchi Y."/>
            <person name="Hosomi K."/>
            <person name="Uchiyama J."/>
            <person name="Ogura Y."/>
            <person name="Sakaguchi M."/>
            <person name="Kohda T."/>
            <person name="Mukamoto M."/>
            <person name="Misawa N."/>
            <person name="Matsuzaki S."/>
            <person name="Hayashi T."/>
            <person name="Kozaki S."/>
        </authorList>
    </citation>
    <scope>NUCLEOTIDE SEQUENCE</scope>
    <source>
        <strain evidence="1">Osaka05</strain>
    </source>
</reference>
<dbReference type="RefSeq" id="WP_030032229.1">
    <property type="nucleotide sequence ID" value="NZ_BA000059.1"/>
</dbReference>
<organism evidence="1">
    <name type="scientific">Clostridium botulinum B str. Osaka05</name>
    <dbReference type="NCBI Taxonomy" id="1407017"/>
    <lineage>
        <taxon>Bacteria</taxon>
        <taxon>Bacillati</taxon>
        <taxon>Bacillota</taxon>
        <taxon>Clostridia</taxon>
        <taxon>Eubacteriales</taxon>
        <taxon>Clostridiaceae</taxon>
        <taxon>Clostridium</taxon>
    </lineage>
</organism>
<evidence type="ECO:0000313" key="1">
    <source>
        <dbReference type="EMBL" id="BAO05085.1"/>
    </source>
</evidence>